<dbReference type="EMBL" id="VYZN01000014">
    <property type="protein sequence ID" value="KAE9539394.1"/>
    <property type="molecule type" value="Genomic_DNA"/>
</dbReference>
<keyword evidence="1" id="KW-0472">Membrane</keyword>
<keyword evidence="1" id="KW-1133">Transmembrane helix</keyword>
<accession>A0A6G0TUW6</accession>
<protein>
    <submittedName>
        <fullName evidence="2">Uncharacterized protein</fullName>
    </submittedName>
</protein>
<evidence type="ECO:0000256" key="1">
    <source>
        <dbReference type="SAM" id="Phobius"/>
    </source>
</evidence>
<dbReference type="Proteomes" id="UP000475862">
    <property type="component" value="Unassembled WGS sequence"/>
</dbReference>
<dbReference type="AlphaFoldDB" id="A0A6G0TUW6"/>
<name>A0A6G0TUW6_APHGL</name>
<evidence type="ECO:0000313" key="2">
    <source>
        <dbReference type="EMBL" id="KAE9539394.1"/>
    </source>
</evidence>
<feature type="transmembrane region" description="Helical" evidence="1">
    <location>
        <begin position="239"/>
        <end position="264"/>
    </location>
</feature>
<proteinExistence type="predicted"/>
<keyword evidence="1" id="KW-0812">Transmembrane</keyword>
<feature type="transmembrane region" description="Helical" evidence="1">
    <location>
        <begin position="284"/>
        <end position="306"/>
    </location>
</feature>
<gene>
    <name evidence="2" type="ORF">AGLY_004646</name>
</gene>
<organism evidence="2 3">
    <name type="scientific">Aphis glycines</name>
    <name type="common">Soybean aphid</name>
    <dbReference type="NCBI Taxonomy" id="307491"/>
    <lineage>
        <taxon>Eukaryota</taxon>
        <taxon>Metazoa</taxon>
        <taxon>Ecdysozoa</taxon>
        <taxon>Arthropoda</taxon>
        <taxon>Hexapoda</taxon>
        <taxon>Insecta</taxon>
        <taxon>Pterygota</taxon>
        <taxon>Neoptera</taxon>
        <taxon>Paraneoptera</taxon>
        <taxon>Hemiptera</taxon>
        <taxon>Sternorrhyncha</taxon>
        <taxon>Aphidomorpha</taxon>
        <taxon>Aphidoidea</taxon>
        <taxon>Aphididae</taxon>
        <taxon>Aphidini</taxon>
        <taxon>Aphis</taxon>
        <taxon>Aphis</taxon>
    </lineage>
</organism>
<keyword evidence="3" id="KW-1185">Reference proteome</keyword>
<reference evidence="2 3" key="1">
    <citation type="submission" date="2019-08" db="EMBL/GenBank/DDBJ databases">
        <title>The genome of the soybean aphid Biotype 1, its phylome, world population structure and adaptation to the North American continent.</title>
        <authorList>
            <person name="Giordano R."/>
            <person name="Donthu R.K."/>
            <person name="Hernandez A.G."/>
            <person name="Wright C.L."/>
            <person name="Zimin A.V."/>
        </authorList>
    </citation>
    <scope>NUCLEOTIDE SEQUENCE [LARGE SCALE GENOMIC DNA]</scope>
    <source>
        <tissue evidence="2">Whole aphids</tissue>
    </source>
</reference>
<comment type="caution">
    <text evidence="2">The sequence shown here is derived from an EMBL/GenBank/DDBJ whole genome shotgun (WGS) entry which is preliminary data.</text>
</comment>
<evidence type="ECO:0000313" key="3">
    <source>
        <dbReference type="Proteomes" id="UP000475862"/>
    </source>
</evidence>
<sequence length="418" mass="48132">MTKFIILLCVPIPIFVLQFPADRTNRTSPATYTGLQHLVNASCKKCYMIIKMYFNKNPSFHSEWLLMRGMRFKSNCLLKLMLSNLLKAIKYYNIVVSQFATEGSGLKVNVGNLRHSSQRLCVKQTTPFTTVEHRLTVINYPFCIIHRVSLNKIIRRKSQCFNYKELFIILPCENYSIKFELLNSCINSFIVKLIDLKCEKFVKHLRNNVKRTYGWLDPFNLYAALKTSRELPLEKRSSVIVLFTYYVTVCPIECLVMTFFIGTFSDFQLVVKWLATTVHESYNIHILLQFFYHLKACLLTVCIDFWENYLKKLRSKSRSSTRDNPVTVSAAPSVRGLDRERNGVQRRTCRAADSAWSRDHKPSSAHYHDNGRLVDLLPSSSNCHSYGSCCCAHPSPETVVVLCFPEAISSVMLLCPSC</sequence>